<evidence type="ECO:0000313" key="2">
    <source>
        <dbReference type="EMBL" id="KAK9835847.1"/>
    </source>
</evidence>
<accession>A0AAW1RR93</accession>
<dbReference type="EMBL" id="JALJOS010000008">
    <property type="protein sequence ID" value="KAK9835847.1"/>
    <property type="molecule type" value="Genomic_DNA"/>
</dbReference>
<comment type="caution">
    <text evidence="2">The sequence shown here is derived from an EMBL/GenBank/DDBJ whole genome shotgun (WGS) entry which is preliminary data.</text>
</comment>
<evidence type="ECO:0000313" key="3">
    <source>
        <dbReference type="Proteomes" id="UP001438707"/>
    </source>
</evidence>
<dbReference type="AlphaFoldDB" id="A0AAW1RR93"/>
<proteinExistence type="predicted"/>
<gene>
    <name evidence="2" type="ORF">WJX74_009234</name>
</gene>
<feature type="compositionally biased region" description="Basic residues" evidence="1">
    <location>
        <begin position="8"/>
        <end position="20"/>
    </location>
</feature>
<name>A0AAW1RR93_9CHLO</name>
<protein>
    <submittedName>
        <fullName evidence="2">Uncharacterized protein</fullName>
    </submittedName>
</protein>
<dbReference type="Proteomes" id="UP001438707">
    <property type="component" value="Unassembled WGS sequence"/>
</dbReference>
<reference evidence="2 3" key="1">
    <citation type="journal article" date="2024" name="Nat. Commun.">
        <title>Phylogenomics reveals the evolutionary origins of lichenization in chlorophyte algae.</title>
        <authorList>
            <person name="Puginier C."/>
            <person name="Libourel C."/>
            <person name="Otte J."/>
            <person name="Skaloud P."/>
            <person name="Haon M."/>
            <person name="Grisel S."/>
            <person name="Petersen M."/>
            <person name="Berrin J.G."/>
            <person name="Delaux P.M."/>
            <person name="Dal Grande F."/>
            <person name="Keller J."/>
        </authorList>
    </citation>
    <scope>NUCLEOTIDE SEQUENCE [LARGE SCALE GENOMIC DNA]</scope>
    <source>
        <strain evidence="2 3">SAG 2145</strain>
    </source>
</reference>
<organism evidence="2 3">
    <name type="scientific">Apatococcus lobatus</name>
    <dbReference type="NCBI Taxonomy" id="904363"/>
    <lineage>
        <taxon>Eukaryota</taxon>
        <taxon>Viridiplantae</taxon>
        <taxon>Chlorophyta</taxon>
        <taxon>core chlorophytes</taxon>
        <taxon>Trebouxiophyceae</taxon>
        <taxon>Chlorellales</taxon>
        <taxon>Chlorellaceae</taxon>
        <taxon>Apatococcus</taxon>
    </lineage>
</organism>
<sequence length="104" mass="10730">MVTVRAPGKGKGRPAIKRSGTKSSQGLISGEAGELQTFALATGEDSNIEHPVIQIVAAPGTLAVPEEAEAPTVSIQNSKASSKSSWSWLTAPLRSASSLFRRGG</sequence>
<keyword evidence="3" id="KW-1185">Reference proteome</keyword>
<evidence type="ECO:0000256" key="1">
    <source>
        <dbReference type="SAM" id="MobiDB-lite"/>
    </source>
</evidence>
<feature type="region of interest" description="Disordered" evidence="1">
    <location>
        <begin position="1"/>
        <end position="29"/>
    </location>
</feature>